<organism evidence="5 6">
    <name type="scientific">Pseudopithomyces chartarum</name>
    <dbReference type="NCBI Taxonomy" id="1892770"/>
    <lineage>
        <taxon>Eukaryota</taxon>
        <taxon>Fungi</taxon>
        <taxon>Dikarya</taxon>
        <taxon>Ascomycota</taxon>
        <taxon>Pezizomycotina</taxon>
        <taxon>Dothideomycetes</taxon>
        <taxon>Pleosporomycetidae</taxon>
        <taxon>Pleosporales</taxon>
        <taxon>Massarineae</taxon>
        <taxon>Didymosphaeriaceae</taxon>
        <taxon>Pseudopithomyces</taxon>
    </lineage>
</organism>
<name>A0AAN6M2U1_9PLEO</name>
<keyword evidence="1" id="KW-0489">Methyltransferase</keyword>
<accession>A0AAN6M2U1</accession>
<evidence type="ECO:0000256" key="1">
    <source>
        <dbReference type="ARBA" id="ARBA00022603"/>
    </source>
</evidence>
<evidence type="ECO:0000259" key="4">
    <source>
        <dbReference type="Pfam" id="PF00891"/>
    </source>
</evidence>
<dbReference type="SUPFAM" id="SSF53335">
    <property type="entry name" value="S-adenosyl-L-methionine-dependent methyltransferases"/>
    <property type="match status" value="1"/>
</dbReference>
<dbReference type="SUPFAM" id="SSF46785">
    <property type="entry name" value="Winged helix' DNA-binding domain"/>
    <property type="match status" value="1"/>
</dbReference>
<keyword evidence="3" id="KW-0949">S-adenosyl-L-methionine</keyword>
<proteinExistence type="predicted"/>
<dbReference type="InterPro" id="IPR001077">
    <property type="entry name" value="COMT_C"/>
</dbReference>
<dbReference type="GO" id="GO:0008171">
    <property type="term" value="F:O-methyltransferase activity"/>
    <property type="evidence" value="ECO:0007669"/>
    <property type="project" value="InterPro"/>
</dbReference>
<reference evidence="5 6" key="1">
    <citation type="submission" date="2021-02" db="EMBL/GenBank/DDBJ databases">
        <title>Genome assembly of Pseudopithomyces chartarum.</title>
        <authorList>
            <person name="Jauregui R."/>
            <person name="Singh J."/>
            <person name="Voisey C."/>
        </authorList>
    </citation>
    <scope>NUCLEOTIDE SEQUENCE [LARGE SCALE GENOMIC DNA]</scope>
    <source>
        <strain evidence="5 6">AGR01</strain>
    </source>
</reference>
<dbReference type="Gene3D" id="1.10.10.10">
    <property type="entry name" value="Winged helix-like DNA-binding domain superfamily/Winged helix DNA-binding domain"/>
    <property type="match status" value="1"/>
</dbReference>
<dbReference type="PANTHER" id="PTHR43712:SF17">
    <property type="entry name" value="O-METHYLTRANSFERASE"/>
    <property type="match status" value="1"/>
</dbReference>
<dbReference type="InterPro" id="IPR029063">
    <property type="entry name" value="SAM-dependent_MTases_sf"/>
</dbReference>
<dbReference type="InterPro" id="IPR036388">
    <property type="entry name" value="WH-like_DNA-bd_sf"/>
</dbReference>
<evidence type="ECO:0000256" key="2">
    <source>
        <dbReference type="ARBA" id="ARBA00022679"/>
    </source>
</evidence>
<evidence type="ECO:0000256" key="3">
    <source>
        <dbReference type="ARBA" id="ARBA00022691"/>
    </source>
</evidence>
<keyword evidence="2" id="KW-0808">Transferase</keyword>
<dbReference type="PROSITE" id="PS51683">
    <property type="entry name" value="SAM_OMT_II"/>
    <property type="match status" value="1"/>
</dbReference>
<keyword evidence="6" id="KW-1185">Reference proteome</keyword>
<dbReference type="GO" id="GO:0032259">
    <property type="term" value="P:methylation"/>
    <property type="evidence" value="ECO:0007669"/>
    <property type="project" value="UniProtKB-KW"/>
</dbReference>
<evidence type="ECO:0000313" key="6">
    <source>
        <dbReference type="Proteomes" id="UP001280581"/>
    </source>
</evidence>
<dbReference type="EMBL" id="WVTA01000004">
    <property type="protein sequence ID" value="KAK3214230.1"/>
    <property type="molecule type" value="Genomic_DNA"/>
</dbReference>
<feature type="domain" description="O-methyltransferase C-terminal" evidence="4">
    <location>
        <begin position="245"/>
        <end position="387"/>
    </location>
</feature>
<dbReference type="Gene3D" id="3.40.50.150">
    <property type="entry name" value="Vaccinia Virus protein VP39"/>
    <property type="match status" value="1"/>
</dbReference>
<dbReference type="PANTHER" id="PTHR43712">
    <property type="entry name" value="PUTATIVE (AFU_ORTHOLOGUE AFUA_4G14580)-RELATED"/>
    <property type="match status" value="1"/>
</dbReference>
<dbReference type="Pfam" id="PF00891">
    <property type="entry name" value="Methyltransf_2"/>
    <property type="match status" value="1"/>
</dbReference>
<comment type="caution">
    <text evidence="5">The sequence shown here is derived from an EMBL/GenBank/DDBJ whole genome shotgun (WGS) entry which is preliminary data.</text>
</comment>
<protein>
    <recommendedName>
        <fullName evidence="4">O-methyltransferase C-terminal domain-containing protein</fullName>
    </recommendedName>
</protein>
<dbReference type="AlphaFoldDB" id="A0AAN6M2U1"/>
<dbReference type="InterPro" id="IPR036390">
    <property type="entry name" value="WH_DNA-bd_sf"/>
</dbReference>
<dbReference type="Proteomes" id="UP001280581">
    <property type="component" value="Unassembled WGS sequence"/>
</dbReference>
<evidence type="ECO:0000313" key="5">
    <source>
        <dbReference type="EMBL" id="KAK3214230.1"/>
    </source>
</evidence>
<dbReference type="InterPro" id="IPR016461">
    <property type="entry name" value="COMT-like"/>
</dbReference>
<sequence>MTATPPPPQGALALVDSIAKLGEGLKNGEQGARESLLGACSKLIAELSHPSETMLQLLWAQPSHLSVIRMGVEIKLFQAMDDIDESGKTITEIASKCESRVGKKVDPVLVGRMLRHLAAMHTIHETAPDTFAPTATSKAFAEPSYQDTILYIVDNFQPAHQKMPSFFQTHGFSTPDSQTDGPFQHAFDCKGYHYFEYFQKFDQEMGRRFGSMMDAWSKGRPRWFEPEFYPVKERLVDGAEGAGAFLVDIGGGTGHDVQGVKDAFGSALPGKVVLQDRPEVIDHAQVGEGIEKMAHDFLTEQPVKGARAYYLHSIIQDWSDDVNTQILKAIVPAMKKGYSKVLINDFVVPNQGAAWPQTALDWELMASLGARHRTEKEHQKLYDGAGLEITGIWRHPHSLDSLIELELA</sequence>
<gene>
    <name evidence="5" type="ORF">GRF29_28g2447168</name>
</gene>